<evidence type="ECO:0000256" key="7">
    <source>
        <dbReference type="ARBA" id="ARBA00022588"/>
    </source>
</evidence>
<dbReference type="Pfam" id="PF06239">
    <property type="entry name" value="ECSIT_N"/>
    <property type="match status" value="1"/>
</dbReference>
<comment type="subcellular location">
    <subcellularLocation>
        <location evidence="3">Cytoplasm</location>
    </subcellularLocation>
    <subcellularLocation>
        <location evidence="2">Mitochondrion</location>
    </subcellularLocation>
    <subcellularLocation>
        <location evidence="1">Nucleus</location>
    </subcellularLocation>
</comment>
<comment type="caution">
    <text evidence="14">The sequence shown here is derived from an EMBL/GenBank/DDBJ whole genome shotgun (WGS) entry which is preliminary data.</text>
</comment>
<evidence type="ECO:0000256" key="1">
    <source>
        <dbReference type="ARBA" id="ARBA00004123"/>
    </source>
</evidence>
<evidence type="ECO:0000256" key="3">
    <source>
        <dbReference type="ARBA" id="ARBA00004496"/>
    </source>
</evidence>
<keyword evidence="9" id="KW-0809">Transit peptide</keyword>
<evidence type="ECO:0000313" key="15">
    <source>
        <dbReference type="Proteomes" id="UP000291343"/>
    </source>
</evidence>
<evidence type="ECO:0000259" key="13">
    <source>
        <dbReference type="SMART" id="SM01284"/>
    </source>
</evidence>
<dbReference type="InterPro" id="IPR029342">
    <property type="entry name" value="ECIST_C"/>
</dbReference>
<proteinExistence type="inferred from homology"/>
<keyword evidence="7" id="KW-0399">Innate immunity</keyword>
<reference evidence="14 15" key="1">
    <citation type="journal article" date="2017" name="Gigascience">
        <title>Genome sequence of the small brown planthopper, Laodelphax striatellus.</title>
        <authorList>
            <person name="Zhu J."/>
            <person name="Jiang F."/>
            <person name="Wang X."/>
            <person name="Yang P."/>
            <person name="Bao Y."/>
            <person name="Zhao W."/>
            <person name="Wang W."/>
            <person name="Lu H."/>
            <person name="Wang Q."/>
            <person name="Cui N."/>
            <person name="Li J."/>
            <person name="Chen X."/>
            <person name="Luo L."/>
            <person name="Yu J."/>
            <person name="Kang L."/>
            <person name="Cui F."/>
        </authorList>
    </citation>
    <scope>NUCLEOTIDE SEQUENCE [LARGE SCALE GENOMIC DNA]</scope>
    <source>
        <strain evidence="14">Lst14</strain>
    </source>
</reference>
<feature type="domain" description="ECSIT C-terminal" evidence="13">
    <location>
        <begin position="242"/>
        <end position="364"/>
    </location>
</feature>
<evidence type="ECO:0000256" key="10">
    <source>
        <dbReference type="ARBA" id="ARBA00023128"/>
    </source>
</evidence>
<dbReference type="Pfam" id="PF14784">
    <property type="entry name" value="ECSIT_C"/>
    <property type="match status" value="1"/>
</dbReference>
<dbReference type="InterPro" id="IPR010418">
    <property type="entry name" value="ECSIT"/>
</dbReference>
<dbReference type="PANTHER" id="PTHR13113:SF1">
    <property type="entry name" value="EVOLUTIONARILY CONSERVED SIGNALING INTERMEDIATE IN TOLL PATHWAY, MITOCHONDRIAL"/>
    <property type="match status" value="1"/>
</dbReference>
<dbReference type="Proteomes" id="UP000291343">
    <property type="component" value="Unassembled WGS sequence"/>
</dbReference>
<comment type="similarity">
    <text evidence="4">Belongs to the ECSIT family.</text>
</comment>
<evidence type="ECO:0000256" key="11">
    <source>
        <dbReference type="ARBA" id="ARBA00023242"/>
    </source>
</evidence>
<keyword evidence="8" id="KW-0391">Immunity</keyword>
<evidence type="ECO:0000256" key="6">
    <source>
        <dbReference type="ARBA" id="ARBA00022490"/>
    </source>
</evidence>
<dbReference type="InterPro" id="IPR046448">
    <property type="entry name" value="ECSIT_N"/>
</dbReference>
<keyword evidence="15" id="KW-1185">Reference proteome</keyword>
<organism evidence="14 15">
    <name type="scientific">Laodelphax striatellus</name>
    <name type="common">Small brown planthopper</name>
    <name type="synonym">Delphax striatella</name>
    <dbReference type="NCBI Taxonomy" id="195883"/>
    <lineage>
        <taxon>Eukaryota</taxon>
        <taxon>Metazoa</taxon>
        <taxon>Ecdysozoa</taxon>
        <taxon>Arthropoda</taxon>
        <taxon>Hexapoda</taxon>
        <taxon>Insecta</taxon>
        <taxon>Pterygota</taxon>
        <taxon>Neoptera</taxon>
        <taxon>Paraneoptera</taxon>
        <taxon>Hemiptera</taxon>
        <taxon>Auchenorrhyncha</taxon>
        <taxon>Fulgoroidea</taxon>
        <taxon>Delphacidae</taxon>
        <taxon>Criomorphinae</taxon>
        <taxon>Laodelphax</taxon>
    </lineage>
</organism>
<protein>
    <recommendedName>
        <fullName evidence="5">Evolutionarily conserved signaling intermediate in Toll pathway, mitochondrial</fullName>
    </recommendedName>
</protein>
<sequence>MSRVLLKFSFQFSGYIRHSSALSHTVIMTRTNLFHFPQRSFADDEKSRLPRLNEFGNVENKSKEVFLTVINGYDVREVHKRNHVEFIYGALKQMKDFGVERDLEVYKAIVNVMPKGRFVPRNFLQAEFMHFPKQQICIMHLLEQMEDNGVIPDAELGELLVNIIGERGYAVRRFMRMMYWMPKFSKLSPWPLPTEVPREPFDLAMLAVKRITSVDPSTVISVFSTRDVEDSIDDTWIISGQSPVQQELLASHNKKSPVYIEGAFRIWLRKSSVYYFVLRGDPRPPPDPVETDFDDVSSFSAGNIFRPPVSEVAVQPSVHEQEDGVFYAVCCTGSSGKDSLLSWVRLMQKTNPILGEVPILFKFSSPNRDIVTTDGKNMDGGDQSKTDSQKQDDETAGGNR</sequence>
<feature type="region of interest" description="Disordered" evidence="12">
    <location>
        <begin position="370"/>
        <end position="400"/>
    </location>
</feature>
<dbReference type="GO" id="GO:0005739">
    <property type="term" value="C:mitochondrion"/>
    <property type="evidence" value="ECO:0007669"/>
    <property type="project" value="UniProtKB-SubCell"/>
</dbReference>
<dbReference type="InParanoid" id="A0A482XSP8"/>
<gene>
    <name evidence="14" type="ORF">LSTR_LSTR003246</name>
</gene>
<dbReference type="PANTHER" id="PTHR13113">
    <property type="entry name" value="ECSIT EVOLUTIONARILY CONSERVED SIGNALING INTERMEDIATE IN TOLL PATHWAYS"/>
    <property type="match status" value="1"/>
</dbReference>
<evidence type="ECO:0000313" key="14">
    <source>
        <dbReference type="EMBL" id="RZF48866.1"/>
    </source>
</evidence>
<keyword evidence="6" id="KW-0963">Cytoplasm</keyword>
<keyword evidence="11" id="KW-0539">Nucleus</keyword>
<evidence type="ECO:0000256" key="9">
    <source>
        <dbReference type="ARBA" id="ARBA00022946"/>
    </source>
</evidence>
<dbReference type="GO" id="GO:0045087">
    <property type="term" value="P:innate immune response"/>
    <property type="evidence" value="ECO:0007669"/>
    <property type="project" value="UniProtKB-KW"/>
</dbReference>
<dbReference type="STRING" id="195883.A0A482XSP8"/>
<evidence type="ECO:0000256" key="12">
    <source>
        <dbReference type="SAM" id="MobiDB-lite"/>
    </source>
</evidence>
<dbReference type="GO" id="GO:0007178">
    <property type="term" value="P:cell surface receptor protein serine/threonine kinase signaling pathway"/>
    <property type="evidence" value="ECO:0007669"/>
    <property type="project" value="TreeGrafter"/>
</dbReference>
<feature type="compositionally biased region" description="Basic and acidic residues" evidence="12">
    <location>
        <begin position="376"/>
        <end position="393"/>
    </location>
</feature>
<evidence type="ECO:0000256" key="5">
    <source>
        <dbReference type="ARBA" id="ARBA00019998"/>
    </source>
</evidence>
<dbReference type="SMART" id="SM01284">
    <property type="entry name" value="ECSIT_Cterm"/>
    <property type="match status" value="1"/>
</dbReference>
<keyword evidence="10" id="KW-0496">Mitochondrion</keyword>
<name>A0A482XSP8_LAOST</name>
<dbReference type="GO" id="GO:0005634">
    <property type="term" value="C:nucleus"/>
    <property type="evidence" value="ECO:0007669"/>
    <property type="project" value="UniProtKB-SubCell"/>
</dbReference>
<dbReference type="OrthoDB" id="10064298at2759"/>
<dbReference type="EMBL" id="QKKF02000897">
    <property type="protein sequence ID" value="RZF48866.1"/>
    <property type="molecule type" value="Genomic_DNA"/>
</dbReference>
<dbReference type="FunCoup" id="A0A482XSP8">
    <property type="interactions" value="642"/>
</dbReference>
<accession>A0A482XSP8</accession>
<evidence type="ECO:0000256" key="8">
    <source>
        <dbReference type="ARBA" id="ARBA00022859"/>
    </source>
</evidence>
<evidence type="ECO:0000256" key="4">
    <source>
        <dbReference type="ARBA" id="ARBA00007674"/>
    </source>
</evidence>
<evidence type="ECO:0000256" key="2">
    <source>
        <dbReference type="ARBA" id="ARBA00004173"/>
    </source>
</evidence>
<dbReference type="AlphaFoldDB" id="A0A482XSP8"/>